<accession>A0A518FU05</accession>
<organism evidence="1 2">
    <name type="scientific">Gimesia panareensis</name>
    <dbReference type="NCBI Taxonomy" id="2527978"/>
    <lineage>
        <taxon>Bacteria</taxon>
        <taxon>Pseudomonadati</taxon>
        <taxon>Planctomycetota</taxon>
        <taxon>Planctomycetia</taxon>
        <taxon>Planctomycetales</taxon>
        <taxon>Planctomycetaceae</taxon>
        <taxon>Gimesia</taxon>
    </lineage>
</organism>
<sequence>MKPHLLTSGILLILLVGFTRGEEPLVAPKPAKPLKQIDFRDPVPYGLKPVEYGTGPLTDPVTQLNEQLARQKRELKFDPDWGYLRDVLRQLEIPESSQLMVYSKTALNPRIINPENPRVVYFNDDVYLGWVPGAKSMELASLDPVRGTIFYELELKATARPRFVRSERCLACHAGDSSSRVPGLLVRSFVTDDHGRPISGYSQITHDKPLEKRWGGWYVTGTHGEMTHLGNLFGRETIAESKTNPALRTNLTHVDQFFDTSKYLNPHSDLVAHLILDHQVQAHNLITRVSMEHQLGLESDARQRLVRYLLFLDEARLTAPVKGTTDYQSWFSGQGKRDSRGRSLKDFDLKTRLFQYRLSYLIYTDSFNQIPAAARTRVLQDIYEFLNADDNALTKEWDVDPQNFPRPERTAILQIVAETLQPLPDFWKTSPARKP</sequence>
<dbReference type="RefSeq" id="WP_145457767.1">
    <property type="nucleotide sequence ID" value="NZ_CP036317.1"/>
</dbReference>
<proteinExistence type="predicted"/>
<reference evidence="1 2" key="1">
    <citation type="submission" date="2019-02" db="EMBL/GenBank/DDBJ databases">
        <title>Deep-cultivation of Planctomycetes and their phenomic and genomic characterization uncovers novel biology.</title>
        <authorList>
            <person name="Wiegand S."/>
            <person name="Jogler M."/>
            <person name="Boedeker C."/>
            <person name="Pinto D."/>
            <person name="Vollmers J."/>
            <person name="Rivas-Marin E."/>
            <person name="Kohn T."/>
            <person name="Peeters S.H."/>
            <person name="Heuer A."/>
            <person name="Rast P."/>
            <person name="Oberbeckmann S."/>
            <person name="Bunk B."/>
            <person name="Jeske O."/>
            <person name="Meyerdierks A."/>
            <person name="Storesund J.E."/>
            <person name="Kallscheuer N."/>
            <person name="Luecker S."/>
            <person name="Lage O.M."/>
            <person name="Pohl T."/>
            <person name="Merkel B.J."/>
            <person name="Hornburger P."/>
            <person name="Mueller R.-W."/>
            <person name="Bruemmer F."/>
            <person name="Labrenz M."/>
            <person name="Spormann A.M."/>
            <person name="Op den Camp H."/>
            <person name="Overmann J."/>
            <person name="Amann R."/>
            <person name="Jetten M.S.M."/>
            <person name="Mascher T."/>
            <person name="Medema M.H."/>
            <person name="Devos D.P."/>
            <person name="Kaster A.-K."/>
            <person name="Ovreas L."/>
            <person name="Rohde M."/>
            <person name="Galperin M.Y."/>
            <person name="Jogler C."/>
        </authorList>
    </citation>
    <scope>NUCLEOTIDE SEQUENCE [LARGE SCALE GENOMIC DNA]</scope>
    <source>
        <strain evidence="1 2">Pan153</strain>
    </source>
</reference>
<gene>
    <name evidence="1" type="ORF">Pan153_44920</name>
</gene>
<dbReference type="AlphaFoldDB" id="A0A518FU05"/>
<name>A0A518FU05_9PLAN</name>
<evidence type="ECO:0000313" key="1">
    <source>
        <dbReference type="EMBL" id="QDV19823.1"/>
    </source>
</evidence>
<dbReference type="EMBL" id="CP036317">
    <property type="protein sequence ID" value="QDV19823.1"/>
    <property type="molecule type" value="Genomic_DNA"/>
</dbReference>
<dbReference type="Proteomes" id="UP000320839">
    <property type="component" value="Chromosome"/>
</dbReference>
<protein>
    <recommendedName>
        <fullName evidence="3">Cytochrome c domain-containing protein</fullName>
    </recommendedName>
</protein>
<evidence type="ECO:0008006" key="3">
    <source>
        <dbReference type="Google" id="ProtNLM"/>
    </source>
</evidence>
<evidence type="ECO:0000313" key="2">
    <source>
        <dbReference type="Proteomes" id="UP000320839"/>
    </source>
</evidence>
<dbReference type="OrthoDB" id="262960at2"/>